<dbReference type="RefSeq" id="WP_133417923.1">
    <property type="nucleotide sequence ID" value="NZ_SCWD01000002.1"/>
</dbReference>
<proteinExistence type="predicted"/>
<dbReference type="Proteomes" id="UP000295280">
    <property type="component" value="Unassembled WGS sequence"/>
</dbReference>
<gene>
    <name evidence="1" type="ORF">ERX40_07755</name>
</gene>
<accession>A0A9Q8CG39</accession>
<evidence type="ECO:0008006" key="3">
    <source>
        <dbReference type="Google" id="ProtNLM"/>
    </source>
</evidence>
<keyword evidence="2" id="KW-1185">Reference proteome</keyword>
<organism evidence="1 2">
    <name type="scientific">Macrococcus carouselicus</name>
    <dbReference type="NCBI Taxonomy" id="69969"/>
    <lineage>
        <taxon>Bacteria</taxon>
        <taxon>Bacillati</taxon>
        <taxon>Bacillota</taxon>
        <taxon>Bacilli</taxon>
        <taxon>Bacillales</taxon>
        <taxon>Staphylococcaceae</taxon>
        <taxon>Macrococcus</taxon>
    </lineage>
</organism>
<dbReference type="OrthoDB" id="2418554at2"/>
<name>A0A9Q8CG39_9STAP</name>
<dbReference type="EMBL" id="SCWD01000002">
    <property type="protein sequence ID" value="TDM02440.1"/>
    <property type="molecule type" value="Genomic_DNA"/>
</dbReference>
<dbReference type="AlphaFoldDB" id="A0A9Q8CG39"/>
<reference evidence="1 2" key="1">
    <citation type="submission" date="2019-01" db="EMBL/GenBank/DDBJ databases">
        <title>Draft genome sequences of the type strains of six Macrococcus species.</title>
        <authorList>
            <person name="Mazhar S."/>
            <person name="Altermann E."/>
            <person name="Hill C."/>
            <person name="Mcauliffe O."/>
        </authorList>
    </citation>
    <scope>NUCLEOTIDE SEQUENCE [LARGE SCALE GENOMIC DNA]</scope>
    <source>
        <strain evidence="1 2">ATCC 51828</strain>
    </source>
</reference>
<evidence type="ECO:0000313" key="1">
    <source>
        <dbReference type="EMBL" id="TDM02440.1"/>
    </source>
</evidence>
<comment type="caution">
    <text evidence="1">The sequence shown here is derived from an EMBL/GenBank/DDBJ whole genome shotgun (WGS) entry which is preliminary data.</text>
</comment>
<evidence type="ECO:0000313" key="2">
    <source>
        <dbReference type="Proteomes" id="UP000295280"/>
    </source>
</evidence>
<protein>
    <recommendedName>
        <fullName evidence="3">YokE-like PH domain-containing protein</fullName>
    </recommendedName>
</protein>
<sequence>MQTRCSLKTFQFRFVAMPGVLTLDSKKERLIFESEAVGNLEGMTETFEISRIEKVQLSKGIFKETLGIYYEGDWFKWTHFLDDQYKDIYHFLNKDKTNFTTTSL</sequence>